<feature type="compositionally biased region" description="Acidic residues" evidence="2">
    <location>
        <begin position="38"/>
        <end position="62"/>
    </location>
</feature>
<proteinExistence type="predicted"/>
<reference evidence="3 4" key="1">
    <citation type="submission" date="2017-06" db="EMBL/GenBank/DDBJ databases">
        <title>A platform for efficient transgenesis in Macrostomum lignano, a flatworm model organism for stem cell research.</title>
        <authorList>
            <person name="Berezikov E."/>
        </authorList>
    </citation>
    <scope>NUCLEOTIDE SEQUENCE [LARGE SCALE GENOMIC DNA]</scope>
    <source>
        <strain evidence="3">DV1</strain>
        <tissue evidence="3">Whole organism</tissue>
    </source>
</reference>
<feature type="region of interest" description="Disordered" evidence="2">
    <location>
        <begin position="529"/>
        <end position="562"/>
    </location>
</feature>
<dbReference type="EMBL" id="NIVC01000032">
    <property type="protein sequence ID" value="PAA93174.1"/>
    <property type="molecule type" value="Genomic_DNA"/>
</dbReference>
<name>A0A267H660_9PLAT</name>
<dbReference type="STRING" id="282301.A0A267H660"/>
<protein>
    <submittedName>
        <fullName evidence="3">Uncharacterized protein</fullName>
    </submittedName>
</protein>
<accession>A0A267H660</accession>
<dbReference type="OrthoDB" id="10064205at2759"/>
<feature type="coiled-coil region" evidence="1">
    <location>
        <begin position="284"/>
        <end position="378"/>
    </location>
</feature>
<feature type="compositionally biased region" description="Low complexity" evidence="2">
    <location>
        <begin position="536"/>
        <end position="552"/>
    </location>
</feature>
<dbReference type="PANTHER" id="PTHR10337">
    <property type="entry name" value="SHC TRANSFORMING PROTEIN"/>
    <property type="match status" value="1"/>
</dbReference>
<organism evidence="3 4">
    <name type="scientific">Macrostomum lignano</name>
    <dbReference type="NCBI Taxonomy" id="282301"/>
    <lineage>
        <taxon>Eukaryota</taxon>
        <taxon>Metazoa</taxon>
        <taxon>Spiralia</taxon>
        <taxon>Lophotrochozoa</taxon>
        <taxon>Platyhelminthes</taxon>
        <taxon>Rhabditophora</taxon>
        <taxon>Macrostomorpha</taxon>
        <taxon>Macrostomida</taxon>
        <taxon>Macrostomidae</taxon>
        <taxon>Macrostomum</taxon>
    </lineage>
</organism>
<feature type="region of interest" description="Disordered" evidence="2">
    <location>
        <begin position="34"/>
        <end position="159"/>
    </location>
</feature>
<keyword evidence="4" id="KW-1185">Reference proteome</keyword>
<dbReference type="GO" id="GO:0005813">
    <property type="term" value="C:centrosome"/>
    <property type="evidence" value="ECO:0007669"/>
    <property type="project" value="TreeGrafter"/>
</dbReference>
<dbReference type="GO" id="GO:0007099">
    <property type="term" value="P:centriole replication"/>
    <property type="evidence" value="ECO:0007669"/>
    <property type="project" value="TreeGrafter"/>
</dbReference>
<feature type="compositionally biased region" description="Polar residues" evidence="2">
    <location>
        <begin position="951"/>
        <end position="960"/>
    </location>
</feature>
<evidence type="ECO:0000256" key="2">
    <source>
        <dbReference type="SAM" id="MobiDB-lite"/>
    </source>
</evidence>
<dbReference type="Proteomes" id="UP000215902">
    <property type="component" value="Unassembled WGS sequence"/>
</dbReference>
<evidence type="ECO:0000256" key="1">
    <source>
        <dbReference type="SAM" id="Coils"/>
    </source>
</evidence>
<feature type="coiled-coil region" evidence="1">
    <location>
        <begin position="497"/>
        <end position="524"/>
    </location>
</feature>
<feature type="compositionally biased region" description="Low complexity" evidence="2">
    <location>
        <begin position="978"/>
        <end position="994"/>
    </location>
</feature>
<comment type="caution">
    <text evidence="3">The sequence shown here is derived from an EMBL/GenBank/DDBJ whole genome shotgun (WGS) entry which is preliminary data.</text>
</comment>
<evidence type="ECO:0000313" key="4">
    <source>
        <dbReference type="Proteomes" id="UP000215902"/>
    </source>
</evidence>
<evidence type="ECO:0000313" key="3">
    <source>
        <dbReference type="EMBL" id="PAA93174.1"/>
    </source>
</evidence>
<dbReference type="PANTHER" id="PTHR10337:SF6">
    <property type="entry name" value="CENTROSOMAL PROTEIN OF 152 KDA"/>
    <property type="match status" value="1"/>
</dbReference>
<keyword evidence="1" id="KW-0175">Coiled coil</keyword>
<feature type="region of interest" description="Disordered" evidence="2">
    <location>
        <begin position="933"/>
        <end position="1005"/>
    </location>
</feature>
<gene>
    <name evidence="3" type="ORF">BOX15_Mlig032283g1</name>
</gene>
<dbReference type="InterPro" id="IPR051235">
    <property type="entry name" value="CEP152/SHC-Transforming"/>
</dbReference>
<feature type="compositionally biased region" description="Acidic residues" evidence="2">
    <location>
        <begin position="125"/>
        <end position="138"/>
    </location>
</feature>
<feature type="coiled-coil region" evidence="1">
    <location>
        <begin position="574"/>
        <end position="701"/>
    </location>
</feature>
<dbReference type="AlphaFoldDB" id="A0A267H660"/>
<sequence length="1005" mass="110731">MATGARATTLSVFLERQAAQQEAAMKADLAQRQRDIQEAIDNELESFYDSDSDSGDGDDDDDLGVHRDGGGVGEELSESSLDAADAPVYRHNLQHQHRHRDEAAEIRPPIEGSSVDDDDHHDGNVDVDEETSDDEDDEMKANRRLDNVDSNDGGDTASAERDIPVTAAGGMFQLALLPASHPAHHLMLPSEATSRSTAQLATLSPETTGCGLSSAEYSGPQHLPGMDRNPIQHPAAQLNILPPSMRHSQLTRPRGVDVGVSVVPENQRDLDQLDILYRARGRHIEELKAQLTELQESSAKEARLLKHKLALTEANRESAEKVASSTEDRLKEALEQIRSLKEESAKRQELTAKLLAENEQLQRQLTEAGCQNEALTAQLTEMTTAGTIGRVRDQQENFIQSLRNKKDEEIFYLKDRIDRLQSEAEQRQADLDAARALATKLGSQQSQQVVDANKQVAAMAQQLHEAQQRCQDLLAGGADSEIVGNLRHQLAQRDLAKSITEEMNSALQEEIADLREQLAMYETAERLLPTSLRSPAAGTAGATEGGREATSTSMPGVGASTDRDKSVACLRAELLRCQDLYKQKREKVSELQKELIQLKKSSHESRLRCERAELALNDQREQSVAMETRIRSEAQKQQEEAVAAAVAKLKAEEDQLRKQLAAAEERAAELESRLSSVQSELSQSSEAQRSLSAQCEQLQSEFAAAWDRAEQDKAAEFERIQRTCQAHFDLCREKMREELLAGFAEERRAASERYEARLAEAQAVAAQLGQERRQLEAQLDEASRKLQTANCAIRDRRPAACQTNGRVEERAETADAAVQASQQQQPPELSLTVADPLAEQETELGRRLQQCYLAAISRIRDEVVGHVTDSQERAERRLRRSQRSLCARFALHLRRDIEEKFSCPDAELSVDSVLQLLNQSLNRTMRLSLPSASHLRRSAATGDLPDDDGDSTPTASASGLSTPPVQQRPLPPPPPVAPRSSQASRRPTATTSTPAEKDAGGGAAL</sequence>
<feature type="coiled-coil region" evidence="1">
    <location>
        <begin position="417"/>
        <end position="469"/>
    </location>
</feature>
<feature type="coiled-coil region" evidence="1">
    <location>
        <begin position="744"/>
        <end position="792"/>
    </location>
</feature>